<sequence>MVVLVERRKGSRRCIDYLCTVLEYFIDVMGVDIPPEIDQFCQMVRIQYFALDQRVSQESSTEEVLSLEEATEFVTDMTEVDR</sequence>
<dbReference type="AlphaFoldDB" id="A0A1I6UWB4"/>
<gene>
    <name evidence="1" type="ORF">SAMN04488556_4146</name>
</gene>
<accession>A0A1I6UWB4</accession>
<dbReference type="EMBL" id="FOZS01000007">
    <property type="protein sequence ID" value="SFT05728.1"/>
    <property type="molecule type" value="Genomic_DNA"/>
</dbReference>
<proteinExistence type="predicted"/>
<keyword evidence="2" id="KW-1185">Reference proteome</keyword>
<dbReference type="Proteomes" id="UP000199199">
    <property type="component" value="Unassembled WGS sequence"/>
</dbReference>
<organism evidence="1 2">
    <name type="scientific">Halostagnicola kamekurae</name>
    <dbReference type="NCBI Taxonomy" id="619731"/>
    <lineage>
        <taxon>Archaea</taxon>
        <taxon>Methanobacteriati</taxon>
        <taxon>Methanobacteriota</taxon>
        <taxon>Stenosarchaea group</taxon>
        <taxon>Halobacteria</taxon>
        <taxon>Halobacteriales</taxon>
        <taxon>Natrialbaceae</taxon>
        <taxon>Halostagnicola</taxon>
    </lineage>
</organism>
<evidence type="ECO:0000313" key="2">
    <source>
        <dbReference type="Proteomes" id="UP000199199"/>
    </source>
</evidence>
<reference evidence="2" key="1">
    <citation type="submission" date="2016-10" db="EMBL/GenBank/DDBJ databases">
        <authorList>
            <person name="Varghese N."/>
            <person name="Submissions S."/>
        </authorList>
    </citation>
    <scope>NUCLEOTIDE SEQUENCE [LARGE SCALE GENOMIC DNA]</scope>
    <source>
        <strain evidence="2">DSM 22427</strain>
    </source>
</reference>
<evidence type="ECO:0000313" key="1">
    <source>
        <dbReference type="EMBL" id="SFT05728.1"/>
    </source>
</evidence>
<name>A0A1I6UWB4_9EURY</name>
<protein>
    <submittedName>
        <fullName evidence="1">Uncharacterized protein</fullName>
    </submittedName>
</protein>